<reference evidence="1 2" key="2">
    <citation type="journal article" date="2017" name="Front. Plant Sci.">
        <title>Gene Classification and Mining of Molecular Markers Useful in Red Clover (Trifolium pratense) Breeding.</title>
        <authorList>
            <person name="Istvanek J."/>
            <person name="Dluhosova J."/>
            <person name="Dluhos P."/>
            <person name="Patkova L."/>
            <person name="Nedelnik J."/>
            <person name="Repkova J."/>
        </authorList>
    </citation>
    <scope>NUCLEOTIDE SEQUENCE [LARGE SCALE GENOMIC DNA]</scope>
    <source>
        <strain evidence="2">cv. Tatra</strain>
        <tissue evidence="1">Young leaves</tissue>
    </source>
</reference>
<protein>
    <submittedName>
        <fullName evidence="1">Uncharacterized protein</fullName>
    </submittedName>
</protein>
<dbReference type="Proteomes" id="UP000236291">
    <property type="component" value="Unassembled WGS sequence"/>
</dbReference>
<sequence length="92" mass="10212">MKGVSGTGSRPVVTMTLLSRHGQRFQELIYQAELDFEAKKLQSTVKEKSYLISETGALADLISPVSSGKNLRQVSIMHYLYQSALLIRHAST</sequence>
<comment type="caution">
    <text evidence="1">The sequence shown here is derived from an EMBL/GenBank/DDBJ whole genome shotgun (WGS) entry which is preliminary data.</text>
</comment>
<proteinExistence type="predicted"/>
<feature type="non-terminal residue" evidence="1">
    <location>
        <position position="92"/>
    </location>
</feature>
<organism evidence="1 2">
    <name type="scientific">Trifolium pratense</name>
    <name type="common">Red clover</name>
    <dbReference type="NCBI Taxonomy" id="57577"/>
    <lineage>
        <taxon>Eukaryota</taxon>
        <taxon>Viridiplantae</taxon>
        <taxon>Streptophyta</taxon>
        <taxon>Embryophyta</taxon>
        <taxon>Tracheophyta</taxon>
        <taxon>Spermatophyta</taxon>
        <taxon>Magnoliopsida</taxon>
        <taxon>eudicotyledons</taxon>
        <taxon>Gunneridae</taxon>
        <taxon>Pentapetalae</taxon>
        <taxon>rosids</taxon>
        <taxon>fabids</taxon>
        <taxon>Fabales</taxon>
        <taxon>Fabaceae</taxon>
        <taxon>Papilionoideae</taxon>
        <taxon>50 kb inversion clade</taxon>
        <taxon>NPAAA clade</taxon>
        <taxon>Hologalegina</taxon>
        <taxon>IRL clade</taxon>
        <taxon>Trifolieae</taxon>
        <taxon>Trifolium</taxon>
    </lineage>
</organism>
<accession>A0A2K3K6S8</accession>
<name>A0A2K3K6S8_TRIPR</name>
<dbReference type="EMBL" id="ASHM01086589">
    <property type="protein sequence ID" value="PNX61998.1"/>
    <property type="molecule type" value="Genomic_DNA"/>
</dbReference>
<reference evidence="1 2" key="1">
    <citation type="journal article" date="2014" name="Am. J. Bot.">
        <title>Genome assembly and annotation for red clover (Trifolium pratense; Fabaceae).</title>
        <authorList>
            <person name="Istvanek J."/>
            <person name="Jaros M."/>
            <person name="Krenek A."/>
            <person name="Repkova J."/>
        </authorList>
    </citation>
    <scope>NUCLEOTIDE SEQUENCE [LARGE SCALE GENOMIC DNA]</scope>
    <source>
        <strain evidence="2">cv. Tatra</strain>
        <tissue evidence="1">Young leaves</tissue>
    </source>
</reference>
<dbReference type="AlphaFoldDB" id="A0A2K3K6S8"/>
<evidence type="ECO:0000313" key="2">
    <source>
        <dbReference type="Proteomes" id="UP000236291"/>
    </source>
</evidence>
<evidence type="ECO:0000313" key="1">
    <source>
        <dbReference type="EMBL" id="PNX61998.1"/>
    </source>
</evidence>
<gene>
    <name evidence="1" type="ORF">L195_g052747</name>
</gene>